<dbReference type="Gene3D" id="3.40.50.2000">
    <property type="entry name" value="Glycogen Phosphorylase B"/>
    <property type="match status" value="2"/>
</dbReference>
<dbReference type="EMBL" id="FZNT01000004">
    <property type="protein sequence ID" value="SNR49908.1"/>
    <property type="molecule type" value="Genomic_DNA"/>
</dbReference>
<protein>
    <submittedName>
        <fullName evidence="2">Glycosyltransferase involved in cell wall bisynthesis</fullName>
    </submittedName>
</protein>
<dbReference type="RefSeq" id="WP_089381136.1">
    <property type="nucleotide sequence ID" value="NZ_FZNT01000004.1"/>
</dbReference>
<dbReference type="OrthoDB" id="9790710at2"/>
<dbReference type="PANTHER" id="PTHR12526">
    <property type="entry name" value="GLYCOSYLTRANSFERASE"/>
    <property type="match status" value="1"/>
</dbReference>
<feature type="domain" description="Glycosyl transferase family 1" evidence="1">
    <location>
        <begin position="156"/>
        <end position="282"/>
    </location>
</feature>
<evidence type="ECO:0000313" key="3">
    <source>
        <dbReference type="Proteomes" id="UP000198384"/>
    </source>
</evidence>
<dbReference type="InterPro" id="IPR001296">
    <property type="entry name" value="Glyco_trans_1"/>
</dbReference>
<gene>
    <name evidence="2" type="ORF">SAMN06265371_10412</name>
</gene>
<dbReference type="Proteomes" id="UP000198384">
    <property type="component" value="Unassembled WGS sequence"/>
</dbReference>
<dbReference type="SUPFAM" id="SSF53756">
    <property type="entry name" value="UDP-Glycosyltransferase/glycogen phosphorylase"/>
    <property type="match status" value="1"/>
</dbReference>
<proteinExistence type="predicted"/>
<organism evidence="2 3">
    <name type="scientific">Lutibacter agarilyticus</name>
    <dbReference type="NCBI Taxonomy" id="1109740"/>
    <lineage>
        <taxon>Bacteria</taxon>
        <taxon>Pseudomonadati</taxon>
        <taxon>Bacteroidota</taxon>
        <taxon>Flavobacteriia</taxon>
        <taxon>Flavobacteriales</taxon>
        <taxon>Flavobacteriaceae</taxon>
        <taxon>Lutibacter</taxon>
    </lineage>
</organism>
<dbReference type="Pfam" id="PF00534">
    <property type="entry name" value="Glycos_transf_1"/>
    <property type="match status" value="1"/>
</dbReference>
<keyword evidence="3" id="KW-1185">Reference proteome</keyword>
<sequence>MNIIFDPSFNPRNKYISIIVEGLKKSGFNVKSFGDSIRSPRFFISASYVHLNWFEGIQGDKVYNIILLFLKQLFKLVILLIFNKKIIWTMHNKVSHDNKASHYSRVLTWLLIKFSDKIVIHSHLSRNILVEKYNKPVNKIYYIPHPNYIDVYKDFKKGTNVENREKLKILFFGAVKQYKNIELIVKAAKEFEGSDIEFSIIGSPNSKTYANSLKELVKHTKNINLSLSFIEDSKLVEEIGNHDIIVLPYSISSSLNSGSVILAFSLKKTVICPNIGTVLDVKDHIKVFSYDYASEEEHFLNLKKQLKQVYNEWIKDKYILDEYGYNAYRYILENNDITNVISKYHNLYKV</sequence>
<accession>A0A238WU06</accession>
<dbReference type="GO" id="GO:0016757">
    <property type="term" value="F:glycosyltransferase activity"/>
    <property type="evidence" value="ECO:0007669"/>
    <property type="project" value="InterPro"/>
</dbReference>
<keyword evidence="2" id="KW-0808">Transferase</keyword>
<evidence type="ECO:0000259" key="1">
    <source>
        <dbReference type="Pfam" id="PF00534"/>
    </source>
</evidence>
<name>A0A238WU06_9FLAO</name>
<reference evidence="2 3" key="1">
    <citation type="submission" date="2017-06" db="EMBL/GenBank/DDBJ databases">
        <authorList>
            <person name="Kim H.J."/>
            <person name="Triplett B.A."/>
        </authorList>
    </citation>
    <scope>NUCLEOTIDE SEQUENCE [LARGE SCALE GENOMIC DNA]</scope>
    <source>
        <strain evidence="2 3">DSM 29150</strain>
    </source>
</reference>
<evidence type="ECO:0000313" key="2">
    <source>
        <dbReference type="EMBL" id="SNR49908.1"/>
    </source>
</evidence>
<dbReference type="AlphaFoldDB" id="A0A238WU06"/>